<keyword evidence="1" id="KW-0472">Membrane</keyword>
<feature type="transmembrane region" description="Helical" evidence="1">
    <location>
        <begin position="169"/>
        <end position="190"/>
    </location>
</feature>
<name>A0A2G1QUH3_9HYPH</name>
<feature type="transmembrane region" description="Helical" evidence="1">
    <location>
        <begin position="106"/>
        <end position="127"/>
    </location>
</feature>
<dbReference type="AlphaFoldDB" id="A0A2G1QUH3"/>
<feature type="transmembrane region" description="Helical" evidence="1">
    <location>
        <begin position="139"/>
        <end position="157"/>
    </location>
</feature>
<sequence length="196" mass="20905">MIDADYVQSHVSAAWRIMATAKGDALARMDISADGFWLSFWSILIAMPPMLLSWVAAAPDFAAADDSYSSVVLRLGFADLVSWILPLAGLAMVSSLIGMRQRFAPYVIATNWGSAILVWLAVPPALVRLASPAEQDPSGLLSLIVFVLSLVLGWRITHGAIGRDPMYSTAIFIGMTVASILALVALHALLGLPGQP</sequence>
<evidence type="ECO:0000313" key="2">
    <source>
        <dbReference type="EMBL" id="PHP69109.1"/>
    </source>
</evidence>
<evidence type="ECO:0000313" key="3">
    <source>
        <dbReference type="Proteomes" id="UP000221168"/>
    </source>
</evidence>
<dbReference type="EMBL" id="PDVP01000001">
    <property type="protein sequence ID" value="PHP69109.1"/>
    <property type="molecule type" value="Genomic_DNA"/>
</dbReference>
<dbReference type="RefSeq" id="WP_099303853.1">
    <property type="nucleotide sequence ID" value="NZ_PDVP01000001.1"/>
</dbReference>
<organism evidence="2 3">
    <name type="scientific">Zhengella mangrovi</name>
    <dbReference type="NCBI Taxonomy" id="1982044"/>
    <lineage>
        <taxon>Bacteria</taxon>
        <taxon>Pseudomonadati</taxon>
        <taxon>Pseudomonadota</taxon>
        <taxon>Alphaproteobacteria</taxon>
        <taxon>Hyphomicrobiales</taxon>
        <taxon>Notoacmeibacteraceae</taxon>
        <taxon>Zhengella</taxon>
    </lineage>
</organism>
<protein>
    <submittedName>
        <fullName evidence="2">Transporter</fullName>
    </submittedName>
</protein>
<reference evidence="2 3" key="1">
    <citation type="submission" date="2017-10" db="EMBL/GenBank/DDBJ databases">
        <title>Sedimentibacterium mangrovi gen. nov., sp. nov., a novel member of family Phyllobacteriacea isolated from mangrove sediment.</title>
        <authorList>
            <person name="Liao H."/>
            <person name="Tian Y."/>
        </authorList>
    </citation>
    <scope>NUCLEOTIDE SEQUENCE [LARGE SCALE GENOMIC DNA]</scope>
    <source>
        <strain evidence="2 3">X9-2-2</strain>
    </source>
</reference>
<dbReference type="OrthoDB" id="9811204at2"/>
<gene>
    <name evidence="2" type="ORF">CSC94_03830</name>
</gene>
<keyword evidence="3" id="KW-1185">Reference proteome</keyword>
<feature type="transmembrane region" description="Helical" evidence="1">
    <location>
        <begin position="36"/>
        <end position="57"/>
    </location>
</feature>
<proteinExistence type="predicted"/>
<keyword evidence="1" id="KW-1133">Transmembrane helix</keyword>
<dbReference type="Proteomes" id="UP000221168">
    <property type="component" value="Unassembled WGS sequence"/>
</dbReference>
<keyword evidence="1" id="KW-0812">Transmembrane</keyword>
<evidence type="ECO:0000256" key="1">
    <source>
        <dbReference type="SAM" id="Phobius"/>
    </source>
</evidence>
<comment type="caution">
    <text evidence="2">The sequence shown here is derived from an EMBL/GenBank/DDBJ whole genome shotgun (WGS) entry which is preliminary data.</text>
</comment>
<accession>A0A2G1QUH3</accession>
<feature type="transmembrane region" description="Helical" evidence="1">
    <location>
        <begin position="77"/>
        <end position="99"/>
    </location>
</feature>